<dbReference type="PANTHER" id="PTHR45700">
    <property type="entry name" value="UBIQUITIN-PROTEIN LIGASE E3C"/>
    <property type="match status" value="1"/>
</dbReference>
<sequence>MHPFTQEKRRKINLGGATSVASQTDILHSAKARRSEREEIRRRHESAICIQSHWRSFQKYRAVRQQLSRVFQEDVLGLNGMRALVLVGSDDLLLAQWSEAVVRAGDGWSLHYVNGPDSSHWIVLVRQLSILLLHSVANSPRATASFNHLRVLDSLLSPTSSARSLGERSEDLCTNITLYVTRRGLYPLLAKALNDIPAEDKNLPSIPLLVPLLTYPLRTFNPSHPESFLDAYTLLIQHVFSLPLLPNRLPLASLTHLSANLPLSAASVLSPSIPQLATALGVEAKVHIIANLAAFVPPRYPSLPPASLAALLHLMANIMGTLPTGALEPPSSTSNGKHVAISESDSDSDSEELTRASISASTRVPIPRLDERTLKRLQTLPTTAHISSLIRATQSDTSTRVALCSFFFALCTVWPSRADTVLSTVVVSTGGGLVRELYRGYVRSSPLGGDDSFATLLDAAHASSWPPLLFLTDLYTHSLLTMGDDEFFSGFSEPTRANAPRNPLTLDEITSLSRKFLNIAFTLFWREEQIGTQDAQVPGLSIKWDGVRRKLTRFLQAVHTRDSRRPFTPSGHWLVNERIDIDSFVEVAVGEEEQFVPPVPGPSRRVSKRSLAFLSPRLGVLNNIPFAIPFEARVNIFRSFVVNDKRNFRPDIRSFEEFRSRTHATVRRGHVAEDGFDKLADANLKRPIGITFIDQFGEEEMGIDGGGVFKEFLTDLSKEVFDSDRGLWLVNKKNELYPNHGSYATEAHSLNWYRFIGRILGKALYEGILVDVAFAGFFLAKWLGKQSFLDDLASLDPDLYQGLIFLKHYPGNPEDLSLNFTIADEEFGVARTIDLKPNGSNIPVTRDNKLEYILRVSHYRLTKQIKQQSDAFFEGLSDMIDPKWLRMFNQQELQVLLGGVNTPIDLDDLRRNTNYGGLYGPEEPTILAFWKVVEGFDAEQRRALLRFVTSVGRPPLLGFSGLVPKFCIRDAGGDENRLPTSSTCVNLLKLPRYQSERVLRRKLLQAVFSGAGFDLS</sequence>
<feature type="active site" description="Glycyl thioester intermediate" evidence="5">
    <location>
        <position position="984"/>
    </location>
</feature>
<gene>
    <name evidence="8" type="ORF">EDB92DRAFT_1896117</name>
</gene>
<proteinExistence type="predicted"/>
<evidence type="ECO:0000256" key="4">
    <source>
        <dbReference type="ARBA" id="ARBA00022786"/>
    </source>
</evidence>
<name>A0AAD4L692_9AGAM</name>
<dbReference type="PANTHER" id="PTHR45700:SF2">
    <property type="entry name" value="UBIQUITIN-PROTEIN LIGASE E3C"/>
    <property type="match status" value="1"/>
</dbReference>
<dbReference type="CDD" id="cd00078">
    <property type="entry name" value="HECTc"/>
    <property type="match status" value="1"/>
</dbReference>
<evidence type="ECO:0000256" key="5">
    <source>
        <dbReference type="PROSITE-ProRule" id="PRU00104"/>
    </source>
</evidence>
<dbReference type="Gene3D" id="3.90.1750.10">
    <property type="entry name" value="Hect, E3 ligase catalytic domains"/>
    <property type="match status" value="1"/>
</dbReference>
<dbReference type="SMART" id="SM00119">
    <property type="entry name" value="HECTc"/>
    <property type="match status" value="1"/>
</dbReference>
<feature type="domain" description="HECT" evidence="7">
    <location>
        <begin position="680"/>
        <end position="1016"/>
    </location>
</feature>
<dbReference type="Proteomes" id="UP001201163">
    <property type="component" value="Unassembled WGS sequence"/>
</dbReference>
<dbReference type="Gene3D" id="3.30.2160.10">
    <property type="entry name" value="Hect, E3 ligase catalytic domain"/>
    <property type="match status" value="1"/>
</dbReference>
<dbReference type="Pfam" id="PF00632">
    <property type="entry name" value="HECT"/>
    <property type="match status" value="1"/>
</dbReference>
<evidence type="ECO:0000256" key="2">
    <source>
        <dbReference type="ARBA" id="ARBA00012485"/>
    </source>
</evidence>
<evidence type="ECO:0000259" key="7">
    <source>
        <dbReference type="PROSITE" id="PS50237"/>
    </source>
</evidence>
<evidence type="ECO:0000256" key="6">
    <source>
        <dbReference type="SAM" id="MobiDB-lite"/>
    </source>
</evidence>
<keyword evidence="4 5" id="KW-0833">Ubl conjugation pathway</keyword>
<protein>
    <recommendedName>
        <fullName evidence="2">HECT-type E3 ubiquitin transferase</fullName>
        <ecNumber evidence="2">2.3.2.26</ecNumber>
    </recommendedName>
</protein>
<dbReference type="EC" id="2.3.2.26" evidence="2"/>
<evidence type="ECO:0000256" key="3">
    <source>
        <dbReference type="ARBA" id="ARBA00022679"/>
    </source>
</evidence>
<dbReference type="PROSITE" id="PS50237">
    <property type="entry name" value="HECT"/>
    <property type="match status" value="1"/>
</dbReference>
<dbReference type="GO" id="GO:0006511">
    <property type="term" value="P:ubiquitin-dependent protein catabolic process"/>
    <property type="evidence" value="ECO:0007669"/>
    <property type="project" value="TreeGrafter"/>
</dbReference>
<dbReference type="Gene3D" id="3.30.2410.10">
    <property type="entry name" value="Hect, E3 ligase catalytic domain"/>
    <property type="match status" value="1"/>
</dbReference>
<dbReference type="InterPro" id="IPR044611">
    <property type="entry name" value="E3A/B/C-like"/>
</dbReference>
<evidence type="ECO:0000256" key="1">
    <source>
        <dbReference type="ARBA" id="ARBA00000885"/>
    </source>
</evidence>
<dbReference type="GO" id="GO:0000209">
    <property type="term" value="P:protein polyubiquitination"/>
    <property type="evidence" value="ECO:0007669"/>
    <property type="project" value="InterPro"/>
</dbReference>
<evidence type="ECO:0000313" key="9">
    <source>
        <dbReference type="Proteomes" id="UP001201163"/>
    </source>
</evidence>
<accession>A0AAD4L692</accession>
<feature type="region of interest" description="Disordered" evidence="6">
    <location>
        <begin position="325"/>
        <end position="359"/>
    </location>
</feature>
<comment type="caution">
    <text evidence="8">The sequence shown here is derived from an EMBL/GenBank/DDBJ whole genome shotgun (WGS) entry which is preliminary data.</text>
</comment>
<dbReference type="FunFam" id="3.30.2410.10:FF:000011">
    <property type="entry name" value="Putative Ubiquitin-protein ligase E3C"/>
    <property type="match status" value="1"/>
</dbReference>
<dbReference type="EMBL" id="JAKELL010000109">
    <property type="protein sequence ID" value="KAH8981877.1"/>
    <property type="molecule type" value="Genomic_DNA"/>
</dbReference>
<comment type="catalytic activity">
    <reaction evidence="1">
        <text>S-ubiquitinyl-[E2 ubiquitin-conjugating enzyme]-L-cysteine + [acceptor protein]-L-lysine = [E2 ubiquitin-conjugating enzyme]-L-cysteine + N(6)-ubiquitinyl-[acceptor protein]-L-lysine.</text>
        <dbReference type="EC" id="2.3.2.26"/>
    </reaction>
</comment>
<dbReference type="SUPFAM" id="SSF56204">
    <property type="entry name" value="Hect, E3 ligase catalytic domain"/>
    <property type="match status" value="1"/>
</dbReference>
<dbReference type="GO" id="GO:0061630">
    <property type="term" value="F:ubiquitin protein ligase activity"/>
    <property type="evidence" value="ECO:0007669"/>
    <property type="project" value="UniProtKB-EC"/>
</dbReference>
<keyword evidence="9" id="KW-1185">Reference proteome</keyword>
<keyword evidence="3" id="KW-0808">Transferase</keyword>
<dbReference type="AlphaFoldDB" id="A0AAD4L692"/>
<dbReference type="InterPro" id="IPR000569">
    <property type="entry name" value="HECT_dom"/>
</dbReference>
<dbReference type="InterPro" id="IPR035983">
    <property type="entry name" value="Hect_E3_ubiquitin_ligase"/>
</dbReference>
<organism evidence="8 9">
    <name type="scientific">Lactarius akahatsu</name>
    <dbReference type="NCBI Taxonomy" id="416441"/>
    <lineage>
        <taxon>Eukaryota</taxon>
        <taxon>Fungi</taxon>
        <taxon>Dikarya</taxon>
        <taxon>Basidiomycota</taxon>
        <taxon>Agaricomycotina</taxon>
        <taxon>Agaricomycetes</taxon>
        <taxon>Russulales</taxon>
        <taxon>Russulaceae</taxon>
        <taxon>Lactarius</taxon>
    </lineage>
</organism>
<evidence type="ECO:0000313" key="8">
    <source>
        <dbReference type="EMBL" id="KAH8981877.1"/>
    </source>
</evidence>
<dbReference type="FunFam" id="3.30.2160.10:FF:000002">
    <property type="entry name" value="Putative Ubiquitin-protein ligase E3C"/>
    <property type="match status" value="1"/>
</dbReference>
<reference evidence="8" key="1">
    <citation type="submission" date="2022-01" db="EMBL/GenBank/DDBJ databases">
        <title>Comparative genomics reveals a dynamic genome evolution in the ectomycorrhizal milk-cap (Lactarius) mushrooms.</title>
        <authorList>
            <consortium name="DOE Joint Genome Institute"/>
            <person name="Lebreton A."/>
            <person name="Tang N."/>
            <person name="Kuo A."/>
            <person name="LaButti K."/>
            <person name="Drula E."/>
            <person name="Barry K."/>
            <person name="Clum A."/>
            <person name="Lipzen A."/>
            <person name="Mousain D."/>
            <person name="Ng V."/>
            <person name="Wang R."/>
            <person name="Wang X."/>
            <person name="Dai Y."/>
            <person name="Henrissat B."/>
            <person name="Grigoriev I.V."/>
            <person name="Guerin-Laguette A."/>
            <person name="Yu F."/>
            <person name="Martin F.M."/>
        </authorList>
    </citation>
    <scope>NUCLEOTIDE SEQUENCE</scope>
    <source>
        <strain evidence="8">QP</strain>
    </source>
</reference>